<dbReference type="GO" id="GO:0005694">
    <property type="term" value="C:chromosome"/>
    <property type="evidence" value="ECO:0007669"/>
    <property type="project" value="TreeGrafter"/>
</dbReference>
<evidence type="ECO:0000313" key="7">
    <source>
        <dbReference type="Proteomes" id="UP001186944"/>
    </source>
</evidence>
<dbReference type="AlphaFoldDB" id="A0AA89BXR6"/>
<accession>A0AA89BXR6</accession>
<dbReference type="Gene3D" id="3.40.50.300">
    <property type="entry name" value="P-loop containing nucleotide triphosphate hydrolases"/>
    <property type="match status" value="2"/>
</dbReference>
<evidence type="ECO:0000259" key="4">
    <source>
        <dbReference type="PROSITE" id="PS51192"/>
    </source>
</evidence>
<reference evidence="6" key="1">
    <citation type="submission" date="2019-08" db="EMBL/GenBank/DDBJ databases">
        <title>The improved chromosome-level genome for the pearl oyster Pinctada fucata martensii using PacBio sequencing and Hi-C.</title>
        <authorList>
            <person name="Zheng Z."/>
        </authorList>
    </citation>
    <scope>NUCLEOTIDE SEQUENCE</scope>
    <source>
        <strain evidence="6">ZZ-2019</strain>
        <tissue evidence="6">Adductor muscle</tissue>
    </source>
</reference>
<dbReference type="InterPro" id="IPR001650">
    <property type="entry name" value="Helicase_C-like"/>
</dbReference>
<dbReference type="GO" id="GO:0009378">
    <property type="term" value="F:four-way junction helicase activity"/>
    <property type="evidence" value="ECO:0007669"/>
    <property type="project" value="TreeGrafter"/>
</dbReference>
<evidence type="ECO:0000259" key="5">
    <source>
        <dbReference type="PROSITE" id="PS51194"/>
    </source>
</evidence>
<feature type="non-terminal residue" evidence="6">
    <location>
        <position position="1"/>
    </location>
</feature>
<dbReference type="EMBL" id="VSWD01000012">
    <property type="protein sequence ID" value="KAK3086580.1"/>
    <property type="molecule type" value="Genomic_DNA"/>
</dbReference>
<dbReference type="PANTHER" id="PTHR13710">
    <property type="entry name" value="DNA HELICASE RECQ FAMILY MEMBER"/>
    <property type="match status" value="1"/>
</dbReference>
<dbReference type="PANTHER" id="PTHR13710:SF157">
    <property type="entry name" value="DNA HELICASE"/>
    <property type="match status" value="1"/>
</dbReference>
<dbReference type="GO" id="GO:0000724">
    <property type="term" value="P:double-strand break repair via homologous recombination"/>
    <property type="evidence" value="ECO:0007669"/>
    <property type="project" value="TreeGrafter"/>
</dbReference>
<dbReference type="PROSITE" id="PS51796">
    <property type="entry name" value="MSS4"/>
    <property type="match status" value="1"/>
</dbReference>
<keyword evidence="7" id="KW-1185">Reference proteome</keyword>
<dbReference type="Proteomes" id="UP001186944">
    <property type="component" value="Unassembled WGS sequence"/>
</dbReference>
<protein>
    <recommendedName>
        <fullName evidence="3">DNA 3'-5' helicase</fullName>
        <ecNumber evidence="3">5.6.2.4</ecNumber>
    </recommendedName>
</protein>
<evidence type="ECO:0000313" key="6">
    <source>
        <dbReference type="EMBL" id="KAK3086580.1"/>
    </source>
</evidence>
<dbReference type="PROSITE" id="PS51192">
    <property type="entry name" value="HELICASE_ATP_BIND_1"/>
    <property type="match status" value="1"/>
</dbReference>
<dbReference type="InterPro" id="IPR014001">
    <property type="entry name" value="Helicase_ATP-bd"/>
</dbReference>
<dbReference type="SUPFAM" id="SSF52540">
    <property type="entry name" value="P-loop containing nucleoside triphosphate hydrolases"/>
    <property type="match status" value="1"/>
</dbReference>
<evidence type="ECO:0000256" key="1">
    <source>
        <dbReference type="ARBA" id="ARBA00005446"/>
    </source>
</evidence>
<comment type="catalytic activity">
    <reaction evidence="2">
        <text>Couples ATP hydrolysis with the unwinding of duplex DNA by translocating in the 3'-5' direction.</text>
        <dbReference type="EC" id="5.6.2.4"/>
    </reaction>
</comment>
<dbReference type="GO" id="GO:0005654">
    <property type="term" value="C:nucleoplasm"/>
    <property type="evidence" value="ECO:0007669"/>
    <property type="project" value="TreeGrafter"/>
</dbReference>
<comment type="caution">
    <text evidence="6">The sequence shown here is derived from an EMBL/GenBank/DDBJ whole genome shotgun (WGS) entry which is preliminary data.</text>
</comment>
<comment type="similarity">
    <text evidence="1">Belongs to the helicase family. RecQ subfamily.</text>
</comment>
<evidence type="ECO:0000256" key="3">
    <source>
        <dbReference type="ARBA" id="ARBA00034808"/>
    </source>
</evidence>
<dbReference type="EC" id="5.6.2.4" evidence="3"/>
<dbReference type="GO" id="GO:0007264">
    <property type="term" value="P:small GTPase-mediated signal transduction"/>
    <property type="evidence" value="ECO:0007669"/>
    <property type="project" value="InterPro"/>
</dbReference>
<evidence type="ECO:0000256" key="2">
    <source>
        <dbReference type="ARBA" id="ARBA00034617"/>
    </source>
</evidence>
<feature type="domain" description="Helicase C-terminal" evidence="5">
    <location>
        <begin position="184"/>
        <end position="355"/>
    </location>
</feature>
<dbReference type="SUPFAM" id="SSF51316">
    <property type="entry name" value="Mss4-like"/>
    <property type="match status" value="1"/>
</dbReference>
<dbReference type="Pfam" id="PF00271">
    <property type="entry name" value="Helicase_C"/>
    <property type="match status" value="1"/>
</dbReference>
<dbReference type="GO" id="GO:0005737">
    <property type="term" value="C:cytoplasm"/>
    <property type="evidence" value="ECO:0007669"/>
    <property type="project" value="TreeGrafter"/>
</dbReference>
<dbReference type="GO" id="GO:0005085">
    <property type="term" value="F:guanyl-nucleotide exchange factor activity"/>
    <property type="evidence" value="ECO:0007669"/>
    <property type="project" value="InterPro"/>
</dbReference>
<dbReference type="GO" id="GO:0000723">
    <property type="term" value="P:telomere maintenance"/>
    <property type="evidence" value="ECO:0007669"/>
    <property type="project" value="TreeGrafter"/>
</dbReference>
<dbReference type="PROSITE" id="PS51194">
    <property type="entry name" value="HELICASE_CTER"/>
    <property type="match status" value="1"/>
</dbReference>
<dbReference type="InterPro" id="IPR011057">
    <property type="entry name" value="Mss4-like_sf"/>
</dbReference>
<name>A0AA89BXR6_PINIB</name>
<proteinExistence type="inferred from homology"/>
<feature type="domain" description="Helicase ATP-binding" evidence="4">
    <location>
        <begin position="57"/>
        <end position="158"/>
    </location>
</feature>
<dbReference type="InterPro" id="IPR027417">
    <property type="entry name" value="P-loop_NTPase"/>
</dbReference>
<dbReference type="InterPro" id="IPR007515">
    <property type="entry name" value="Mss4"/>
</dbReference>
<gene>
    <name evidence="6" type="ORF">FSP39_020570</name>
</gene>
<dbReference type="Pfam" id="PF04421">
    <property type="entry name" value="Mss4"/>
    <property type="match status" value="1"/>
</dbReference>
<dbReference type="SMART" id="SM00490">
    <property type="entry name" value="HELICc"/>
    <property type="match status" value="1"/>
</dbReference>
<organism evidence="6 7">
    <name type="scientific">Pinctada imbricata</name>
    <name type="common">Atlantic pearl-oyster</name>
    <name type="synonym">Pinctada martensii</name>
    <dbReference type="NCBI Taxonomy" id="66713"/>
    <lineage>
        <taxon>Eukaryota</taxon>
        <taxon>Metazoa</taxon>
        <taxon>Spiralia</taxon>
        <taxon>Lophotrochozoa</taxon>
        <taxon>Mollusca</taxon>
        <taxon>Bivalvia</taxon>
        <taxon>Autobranchia</taxon>
        <taxon>Pteriomorphia</taxon>
        <taxon>Pterioida</taxon>
        <taxon>Pterioidea</taxon>
        <taxon>Pteriidae</taxon>
        <taxon>Pinctada</taxon>
    </lineage>
</organism>
<sequence>FQFFLPHMKKKTDGTSTEGEDVDAVWKVDDMFTFENVGFSNTVNNIKYLTCADCSDEEEDILNGGIQYVFTSPESLLRGKWRDWATNNSSIKLIAIDEAHTVLHWGESLSGGEAFRKWYGRLGELRSLVQCPVILLTATANMAARTELQRKFCMVDCLEIIQNPDRHNIKLFLQCVKCSMPLDDIFYFLIVLLREKKELSDRFLIFCPTIRTCSKLFTMFRINFKNNMKLIDYIEMYHSKTPDDVKEYVRDDMSKVNGKIRVLIATSAAGMGVNFKGVANTINFGCPRDMDSFVQQYGRAGRDGGNAMSILIFTKRDIRSVDDDMKLYVQNESHCRRETILSAYKCKPLTDRNVHMCCDICAKKCQVKDCEECCVSQHPFYNTKLPAYDSTSSDDDDDDVYSDAEWD</sequence>
<dbReference type="GO" id="GO:0043138">
    <property type="term" value="F:3'-5' DNA helicase activity"/>
    <property type="evidence" value="ECO:0007669"/>
    <property type="project" value="UniProtKB-EC"/>
</dbReference>